<evidence type="ECO:0000313" key="3">
    <source>
        <dbReference type="Proteomes" id="UP000230935"/>
    </source>
</evidence>
<dbReference type="EMBL" id="PEZZ01000035">
    <property type="protein sequence ID" value="PIS04782.1"/>
    <property type="molecule type" value="Genomic_DNA"/>
</dbReference>
<evidence type="ECO:0000256" key="1">
    <source>
        <dbReference type="SAM" id="MobiDB-lite"/>
    </source>
</evidence>
<feature type="region of interest" description="Disordered" evidence="1">
    <location>
        <begin position="48"/>
        <end position="86"/>
    </location>
</feature>
<reference evidence="3" key="1">
    <citation type="submission" date="2017-09" db="EMBL/GenBank/DDBJ databases">
        <title>Depth-based differentiation of microbial function through sediment-hosted aquifers and enrichment of novel symbionts in the deep terrestrial subsurface.</title>
        <authorList>
            <person name="Probst A.J."/>
            <person name="Ladd B."/>
            <person name="Jarett J.K."/>
            <person name="Geller-Mcgrath D.E."/>
            <person name="Sieber C.M.K."/>
            <person name="Emerson J.B."/>
            <person name="Anantharaman K."/>
            <person name="Thomas B.C."/>
            <person name="Malmstrom R."/>
            <person name="Stieglmeier M."/>
            <person name="Klingl A."/>
            <person name="Woyke T."/>
            <person name="Ryan C.M."/>
            <person name="Banfield J.F."/>
        </authorList>
    </citation>
    <scope>NUCLEOTIDE SEQUENCE [LARGE SCALE GENOMIC DNA]</scope>
</reference>
<comment type="caution">
    <text evidence="2">The sequence shown here is derived from an EMBL/GenBank/DDBJ whole genome shotgun (WGS) entry which is preliminary data.</text>
</comment>
<feature type="compositionally biased region" description="Polar residues" evidence="1">
    <location>
        <begin position="63"/>
        <end position="76"/>
    </location>
</feature>
<dbReference type="AlphaFoldDB" id="A0A2H0W0A2"/>
<protein>
    <submittedName>
        <fullName evidence="2">Uncharacterized protein</fullName>
    </submittedName>
</protein>
<sequence length="123" mass="13797">MPEGEKPHQPNIENPDFDFAKERSNRSKEAFASSGISTIDALLEEVRGMDMSDSFDPEEIPSENPSSRLSHPSTTARMRGKNAPEAQRESLIIRLKSARNDLVRLAARVEGIVMLMETSKKRE</sequence>
<dbReference type="Proteomes" id="UP000230935">
    <property type="component" value="Unassembled WGS sequence"/>
</dbReference>
<organism evidence="2 3">
    <name type="scientific">Candidatus Buchananbacteria bacterium CG10_big_fil_rev_8_21_14_0_10_42_9</name>
    <dbReference type="NCBI Taxonomy" id="1974526"/>
    <lineage>
        <taxon>Bacteria</taxon>
        <taxon>Candidatus Buchananiibacteriota</taxon>
    </lineage>
</organism>
<evidence type="ECO:0000313" key="2">
    <source>
        <dbReference type="EMBL" id="PIS04782.1"/>
    </source>
</evidence>
<accession>A0A2H0W0A2</accession>
<proteinExistence type="predicted"/>
<gene>
    <name evidence="2" type="ORF">COT81_04515</name>
</gene>
<name>A0A2H0W0A2_9BACT</name>